<evidence type="ECO:0000256" key="1">
    <source>
        <dbReference type="SAM" id="Coils"/>
    </source>
</evidence>
<name>A0A8S4GCH6_PLUXY</name>
<dbReference type="EMBL" id="CAJHNJ030000436">
    <property type="protein sequence ID" value="CAG9137859.1"/>
    <property type="molecule type" value="Genomic_DNA"/>
</dbReference>
<evidence type="ECO:0000256" key="2">
    <source>
        <dbReference type="SAM" id="MobiDB-lite"/>
    </source>
</evidence>
<proteinExistence type="predicted"/>
<feature type="compositionally biased region" description="Polar residues" evidence="2">
    <location>
        <begin position="277"/>
        <end position="286"/>
    </location>
</feature>
<keyword evidence="4" id="KW-1185">Reference proteome</keyword>
<feature type="region of interest" description="Disordered" evidence="2">
    <location>
        <begin position="211"/>
        <end position="286"/>
    </location>
</feature>
<gene>
    <name evidence="3" type="ORF">PLXY2_LOCUS16113</name>
</gene>
<organism evidence="3 4">
    <name type="scientific">Plutella xylostella</name>
    <name type="common">Diamondback moth</name>
    <name type="synonym">Plutella maculipennis</name>
    <dbReference type="NCBI Taxonomy" id="51655"/>
    <lineage>
        <taxon>Eukaryota</taxon>
        <taxon>Metazoa</taxon>
        <taxon>Ecdysozoa</taxon>
        <taxon>Arthropoda</taxon>
        <taxon>Hexapoda</taxon>
        <taxon>Insecta</taxon>
        <taxon>Pterygota</taxon>
        <taxon>Neoptera</taxon>
        <taxon>Endopterygota</taxon>
        <taxon>Lepidoptera</taxon>
        <taxon>Glossata</taxon>
        <taxon>Ditrysia</taxon>
        <taxon>Yponomeutoidea</taxon>
        <taxon>Plutellidae</taxon>
        <taxon>Plutella</taxon>
    </lineage>
</organism>
<comment type="caution">
    <text evidence="3">The sequence shown here is derived from an EMBL/GenBank/DDBJ whole genome shotgun (WGS) entry which is preliminary data.</text>
</comment>
<accession>A0A8S4GCH6</accession>
<feature type="coiled-coil region" evidence="1">
    <location>
        <begin position="44"/>
        <end position="85"/>
    </location>
</feature>
<feature type="compositionally biased region" description="Basic and acidic residues" evidence="2">
    <location>
        <begin position="265"/>
        <end position="276"/>
    </location>
</feature>
<keyword evidence="1" id="KW-0175">Coiled coil</keyword>
<dbReference type="AlphaFoldDB" id="A0A8S4GCH6"/>
<dbReference type="Gene3D" id="3.30.70.1820">
    <property type="entry name" value="L1 transposable element, RRM domain"/>
    <property type="match status" value="1"/>
</dbReference>
<sequence length="286" mass="32960">MSEELNELIKSLRIQIKEDMVVALTDKLEEKLKDSETRIITLVNANTDEKNLNIQQEVENLKRTNEEHEERLRTLERQIRQRNLVLFGVSDEENSYEELETLIKGVIEGSLEVTLNASEIEFARRMGKKSGENRPRPIVFAVTTLGKKIKILQNKNKLENTGSYIKEDFPPKVLEKRKVLQKQLQEEISKGNTAKIVYDRLIVINKSNKRSLSISPPQKQQQQQEKPIAKTVNSNIQPNKKQKNENQKTPIRNITTFLSTSNSQKKQDTETRKKPVSETSNPKASD</sequence>
<feature type="compositionally biased region" description="Low complexity" evidence="2">
    <location>
        <begin position="216"/>
        <end position="226"/>
    </location>
</feature>
<reference evidence="3" key="1">
    <citation type="submission" date="2020-11" db="EMBL/GenBank/DDBJ databases">
        <authorList>
            <person name="Whiteford S."/>
        </authorList>
    </citation>
    <scope>NUCLEOTIDE SEQUENCE</scope>
</reference>
<evidence type="ECO:0000313" key="4">
    <source>
        <dbReference type="Proteomes" id="UP000653454"/>
    </source>
</evidence>
<feature type="compositionally biased region" description="Polar residues" evidence="2">
    <location>
        <begin position="249"/>
        <end position="264"/>
    </location>
</feature>
<protein>
    <submittedName>
        <fullName evidence="3">(diamondback moth) hypothetical protein</fullName>
    </submittedName>
</protein>
<evidence type="ECO:0000313" key="3">
    <source>
        <dbReference type="EMBL" id="CAG9137859.1"/>
    </source>
</evidence>
<dbReference type="Proteomes" id="UP000653454">
    <property type="component" value="Unassembled WGS sequence"/>
</dbReference>